<reference evidence="1 2" key="1">
    <citation type="journal article" date="2018" name="Nat. Genet.">
        <title>Extensive intraspecific gene order and gene structural variations between Mo17 and other maize genomes.</title>
        <authorList>
            <person name="Sun S."/>
            <person name="Zhou Y."/>
            <person name="Chen J."/>
            <person name="Shi J."/>
            <person name="Zhao H."/>
            <person name="Zhao H."/>
            <person name="Song W."/>
            <person name="Zhang M."/>
            <person name="Cui Y."/>
            <person name="Dong X."/>
            <person name="Liu H."/>
            <person name="Ma X."/>
            <person name="Jiao Y."/>
            <person name="Wang B."/>
            <person name="Wei X."/>
            <person name="Stein J.C."/>
            <person name="Glaubitz J.C."/>
            <person name="Lu F."/>
            <person name="Yu G."/>
            <person name="Liang C."/>
            <person name="Fengler K."/>
            <person name="Li B."/>
            <person name="Rafalski A."/>
            <person name="Schnable P.S."/>
            <person name="Ware D.H."/>
            <person name="Buckler E.S."/>
            <person name="Lai J."/>
        </authorList>
    </citation>
    <scope>NUCLEOTIDE SEQUENCE [LARGE SCALE GENOMIC DNA]</scope>
    <source>
        <strain evidence="2">cv. Missouri 17</strain>
        <tissue evidence="1">Seedling</tissue>
    </source>
</reference>
<sequence>MLLYPKYREEFFLYSLQWCHLKPTLNIEHSIPSI</sequence>
<organism evidence="1 2">
    <name type="scientific">Zea mays</name>
    <name type="common">Maize</name>
    <dbReference type="NCBI Taxonomy" id="4577"/>
    <lineage>
        <taxon>Eukaryota</taxon>
        <taxon>Viridiplantae</taxon>
        <taxon>Streptophyta</taxon>
        <taxon>Embryophyta</taxon>
        <taxon>Tracheophyta</taxon>
        <taxon>Spermatophyta</taxon>
        <taxon>Magnoliopsida</taxon>
        <taxon>Liliopsida</taxon>
        <taxon>Poales</taxon>
        <taxon>Poaceae</taxon>
        <taxon>PACMAD clade</taxon>
        <taxon>Panicoideae</taxon>
        <taxon>Andropogonodae</taxon>
        <taxon>Andropogoneae</taxon>
        <taxon>Tripsacinae</taxon>
        <taxon>Zea</taxon>
    </lineage>
</organism>
<accession>A0A3L6EKK4</accession>
<evidence type="ECO:0000313" key="1">
    <source>
        <dbReference type="EMBL" id="PWZ21083.1"/>
    </source>
</evidence>
<dbReference type="AlphaFoldDB" id="A0A3L6EKK4"/>
<comment type="caution">
    <text evidence="1">The sequence shown here is derived from an EMBL/GenBank/DDBJ whole genome shotgun (WGS) entry which is preliminary data.</text>
</comment>
<dbReference type="EMBL" id="NCVQ01000006">
    <property type="protein sequence ID" value="PWZ21083.1"/>
    <property type="molecule type" value="Genomic_DNA"/>
</dbReference>
<dbReference type="Proteomes" id="UP000251960">
    <property type="component" value="Chromosome 5"/>
</dbReference>
<proteinExistence type="predicted"/>
<protein>
    <submittedName>
        <fullName evidence="1">Uncharacterized protein</fullName>
    </submittedName>
</protein>
<gene>
    <name evidence="1" type="ORF">Zm00014a_039388</name>
</gene>
<evidence type="ECO:0000313" key="2">
    <source>
        <dbReference type="Proteomes" id="UP000251960"/>
    </source>
</evidence>
<name>A0A3L6EKK4_MAIZE</name>